<evidence type="ECO:0000313" key="2">
    <source>
        <dbReference type="Proteomes" id="UP000308891"/>
    </source>
</evidence>
<dbReference type="RefSeq" id="WP_136552270.1">
    <property type="nucleotide sequence ID" value="NZ_STGJ01000006.1"/>
</dbReference>
<dbReference type="NCBIfam" id="TIGR04108">
    <property type="entry name" value="HutX"/>
    <property type="match status" value="1"/>
</dbReference>
<sequence>MNDTPFVQMKERLARNPGVVLEKLAEGSNLTMAQLIECLPEAMWRKVDGRHCVAVLEALPALGDVTVIMHTADGIFEIGGAFPAGETGHGFYNLHGKQGLHGHLRAGRCQAVYLVERPFMGRDSASLLFANGDGGVMFKVFAGREADGSLKQSQLAALHALMAAHA</sequence>
<reference evidence="1 2" key="1">
    <citation type="submission" date="2019-04" db="EMBL/GenBank/DDBJ databases">
        <title>Crenobacter sp. nov.</title>
        <authorList>
            <person name="Shi S."/>
        </authorList>
    </citation>
    <scope>NUCLEOTIDE SEQUENCE [LARGE SCALE GENOMIC DNA]</scope>
    <source>
        <strain evidence="1 2">GY 70310</strain>
    </source>
</reference>
<dbReference type="AlphaFoldDB" id="A0A4V6TSX8"/>
<evidence type="ECO:0000313" key="1">
    <source>
        <dbReference type="EMBL" id="TIC83713.1"/>
    </source>
</evidence>
<comment type="caution">
    <text evidence="1">The sequence shown here is derived from an EMBL/GenBank/DDBJ whole genome shotgun (WGS) entry which is preliminary data.</text>
</comment>
<dbReference type="OrthoDB" id="8781266at2"/>
<dbReference type="PIRSF" id="PIRSF030840">
    <property type="entry name" value="DUF1008"/>
    <property type="match status" value="1"/>
</dbReference>
<name>A0A4V6TSX8_9NEIS</name>
<keyword evidence="2" id="KW-1185">Reference proteome</keyword>
<dbReference type="InterPro" id="IPR010413">
    <property type="entry name" value="HutX-like"/>
</dbReference>
<dbReference type="EMBL" id="STGJ01000006">
    <property type="protein sequence ID" value="TIC83713.1"/>
    <property type="molecule type" value="Genomic_DNA"/>
</dbReference>
<dbReference type="CDD" id="cd16829">
    <property type="entry name" value="ChuX_HutX-like"/>
    <property type="match status" value="1"/>
</dbReference>
<dbReference type="Gene3D" id="3.40.1570.10">
    <property type="entry name" value="HemS/ChuS/ChuX like domains"/>
    <property type="match status" value="1"/>
</dbReference>
<gene>
    <name evidence="1" type="primary">hutX</name>
    <name evidence="1" type="ORF">E5K04_06755</name>
</gene>
<organism evidence="1 2">
    <name type="scientific">Crenobacter intestini</name>
    <dbReference type="NCBI Taxonomy" id="2563443"/>
    <lineage>
        <taxon>Bacteria</taxon>
        <taxon>Pseudomonadati</taxon>
        <taxon>Pseudomonadota</taxon>
        <taxon>Betaproteobacteria</taxon>
        <taxon>Neisseriales</taxon>
        <taxon>Neisseriaceae</taxon>
        <taxon>Crenobacter</taxon>
    </lineage>
</organism>
<proteinExistence type="predicted"/>
<dbReference type="InterPro" id="IPR053733">
    <property type="entry name" value="Heme_Transport_Util_sf"/>
</dbReference>
<dbReference type="Pfam" id="PF06228">
    <property type="entry name" value="ChuX_HutX"/>
    <property type="match status" value="1"/>
</dbReference>
<accession>A0A4V6TSX8</accession>
<dbReference type="SUPFAM" id="SSF144064">
    <property type="entry name" value="Heme iron utilization protein-like"/>
    <property type="match status" value="1"/>
</dbReference>
<protein>
    <submittedName>
        <fullName evidence="1">Heme utilization cystosolic carrier protein HutX</fullName>
    </submittedName>
</protein>
<dbReference type="Proteomes" id="UP000308891">
    <property type="component" value="Unassembled WGS sequence"/>
</dbReference>